<comment type="caution">
    <text evidence="2">The sequence shown here is derived from an EMBL/GenBank/DDBJ whole genome shotgun (WGS) entry which is preliminary data.</text>
</comment>
<protein>
    <submittedName>
        <fullName evidence="2">(Mediterranean fruit fly) hypothetical protein</fullName>
    </submittedName>
</protein>
<feature type="compositionally biased region" description="Basic and acidic residues" evidence="1">
    <location>
        <begin position="32"/>
        <end position="46"/>
    </location>
</feature>
<evidence type="ECO:0000313" key="2">
    <source>
        <dbReference type="EMBL" id="CAD6992725.1"/>
    </source>
</evidence>
<evidence type="ECO:0000313" key="3">
    <source>
        <dbReference type="Proteomes" id="UP000606786"/>
    </source>
</evidence>
<name>A0A811U641_CERCA</name>
<sequence length="123" mass="13884">MPQSQVQETLATLWHNSPNSNKLLWRLSQTRQTDRSKRPLDAREESPTEECNNPNNPAEAAVASYLLRIMQRGNKVSTMKGSSGSRGGKGECQMILLMGMQEDHERDSLTNWSNWGFSISMDT</sequence>
<proteinExistence type="predicted"/>
<evidence type="ECO:0000256" key="1">
    <source>
        <dbReference type="SAM" id="MobiDB-lite"/>
    </source>
</evidence>
<feature type="region of interest" description="Disordered" evidence="1">
    <location>
        <begin position="28"/>
        <end position="57"/>
    </location>
</feature>
<keyword evidence="3" id="KW-1185">Reference proteome</keyword>
<gene>
    <name evidence="2" type="ORF">CCAP1982_LOCUS1570</name>
</gene>
<feature type="non-terminal residue" evidence="2">
    <location>
        <position position="123"/>
    </location>
</feature>
<reference evidence="2" key="1">
    <citation type="submission" date="2020-11" db="EMBL/GenBank/DDBJ databases">
        <authorList>
            <person name="Whitehead M."/>
        </authorList>
    </citation>
    <scope>NUCLEOTIDE SEQUENCE</scope>
    <source>
        <strain evidence="2">EGII</strain>
    </source>
</reference>
<dbReference type="Proteomes" id="UP000606786">
    <property type="component" value="Unassembled WGS sequence"/>
</dbReference>
<dbReference type="EMBL" id="CAJHJT010000001">
    <property type="protein sequence ID" value="CAD6992725.1"/>
    <property type="molecule type" value="Genomic_DNA"/>
</dbReference>
<dbReference type="AlphaFoldDB" id="A0A811U641"/>
<accession>A0A811U641</accession>
<organism evidence="2 3">
    <name type="scientific">Ceratitis capitata</name>
    <name type="common">Mediterranean fruit fly</name>
    <name type="synonym">Tephritis capitata</name>
    <dbReference type="NCBI Taxonomy" id="7213"/>
    <lineage>
        <taxon>Eukaryota</taxon>
        <taxon>Metazoa</taxon>
        <taxon>Ecdysozoa</taxon>
        <taxon>Arthropoda</taxon>
        <taxon>Hexapoda</taxon>
        <taxon>Insecta</taxon>
        <taxon>Pterygota</taxon>
        <taxon>Neoptera</taxon>
        <taxon>Endopterygota</taxon>
        <taxon>Diptera</taxon>
        <taxon>Brachycera</taxon>
        <taxon>Muscomorpha</taxon>
        <taxon>Tephritoidea</taxon>
        <taxon>Tephritidae</taxon>
        <taxon>Ceratitis</taxon>
        <taxon>Ceratitis</taxon>
    </lineage>
</organism>